<dbReference type="GO" id="GO:0051607">
    <property type="term" value="P:defense response to virus"/>
    <property type="evidence" value="ECO:0007669"/>
    <property type="project" value="UniProtKB-UniRule"/>
</dbReference>
<dbReference type="PANTHER" id="PTHR34405">
    <property type="entry name" value="CRISPR-ASSOCIATED ENDORIBONUCLEASE CAS2"/>
    <property type="match status" value="1"/>
</dbReference>
<dbReference type="GO" id="GO:0043571">
    <property type="term" value="P:maintenance of CRISPR repeat elements"/>
    <property type="evidence" value="ECO:0007669"/>
    <property type="project" value="UniProtKB-UniRule"/>
</dbReference>
<evidence type="ECO:0000256" key="3">
    <source>
        <dbReference type="ARBA" id="ARBA00022722"/>
    </source>
</evidence>
<dbReference type="HAMAP" id="MF_01471">
    <property type="entry name" value="Cas2"/>
    <property type="match status" value="1"/>
</dbReference>
<dbReference type="InterPro" id="IPR021127">
    <property type="entry name" value="CRISPR_associated_Cas2"/>
</dbReference>
<dbReference type="CDD" id="cd09725">
    <property type="entry name" value="Cas2_I_II_III"/>
    <property type="match status" value="1"/>
</dbReference>
<name>A0A6N2TTA6_9BACT</name>
<dbReference type="InterPro" id="IPR019199">
    <property type="entry name" value="Virulence_VapD/CRISPR_Cas2"/>
</dbReference>
<keyword evidence="5 9" id="KW-0255">Endonuclease</keyword>
<evidence type="ECO:0000256" key="2">
    <source>
        <dbReference type="ARBA" id="ARBA00009959"/>
    </source>
</evidence>
<protein>
    <recommendedName>
        <fullName evidence="9">CRISPR-associated endoribonuclease Cas2</fullName>
        <ecNumber evidence="9">3.1.-.-</ecNumber>
    </recommendedName>
</protein>
<comment type="subunit">
    <text evidence="9">Homodimer, forms a heterotetramer with a Cas1 homodimer.</text>
</comment>
<gene>
    <name evidence="9 10" type="primary">cas2</name>
    <name evidence="10" type="ORF">CULFYP111_01503</name>
</gene>
<dbReference type="EMBL" id="CACRSK010000007">
    <property type="protein sequence ID" value="VYT08587.1"/>
    <property type="molecule type" value="Genomic_DNA"/>
</dbReference>
<sequence>MYVILFYDISSSDEKAKKNANKVRKFVEKYLPRVQFSVFEGEIRKSDLIKLKGMLKKLIYDEFDSVVIYTFGKPSYTTREVIGIDKNEPLFS</sequence>
<dbReference type="AlphaFoldDB" id="A0A6N2TTA6"/>
<evidence type="ECO:0000313" key="10">
    <source>
        <dbReference type="EMBL" id="VYT08587.1"/>
    </source>
</evidence>
<organism evidence="10">
    <name type="scientific">Campylobacter ureolyticus</name>
    <dbReference type="NCBI Taxonomy" id="827"/>
    <lineage>
        <taxon>Bacteria</taxon>
        <taxon>Pseudomonadati</taxon>
        <taxon>Campylobacterota</taxon>
        <taxon>Epsilonproteobacteria</taxon>
        <taxon>Campylobacterales</taxon>
        <taxon>Campylobacteraceae</taxon>
        <taxon>Campylobacter</taxon>
    </lineage>
</organism>
<comment type="cofactor">
    <cofactor evidence="1 9">
        <name>Mg(2+)</name>
        <dbReference type="ChEBI" id="CHEBI:18420"/>
    </cofactor>
</comment>
<keyword evidence="8 9" id="KW-0051">Antiviral defense</keyword>
<reference evidence="10" key="1">
    <citation type="submission" date="2019-11" db="EMBL/GenBank/DDBJ databases">
        <authorList>
            <person name="Feng L."/>
        </authorList>
    </citation>
    <scope>NUCLEOTIDE SEQUENCE</scope>
    <source>
        <strain evidence="10">CUreolyticusLFYP111</strain>
    </source>
</reference>
<dbReference type="Pfam" id="PF09827">
    <property type="entry name" value="CRISPR_Cas2"/>
    <property type="match status" value="1"/>
</dbReference>
<dbReference type="GO" id="GO:0046872">
    <property type="term" value="F:metal ion binding"/>
    <property type="evidence" value="ECO:0007669"/>
    <property type="project" value="UniProtKB-UniRule"/>
</dbReference>
<dbReference type="GO" id="GO:0004521">
    <property type="term" value="F:RNA endonuclease activity"/>
    <property type="evidence" value="ECO:0007669"/>
    <property type="project" value="InterPro"/>
</dbReference>
<proteinExistence type="inferred from homology"/>
<dbReference type="NCBIfam" id="TIGR01573">
    <property type="entry name" value="cas2"/>
    <property type="match status" value="1"/>
</dbReference>
<keyword evidence="6 9" id="KW-0378">Hydrolase</keyword>
<dbReference type="RefSeq" id="WP_156847762.1">
    <property type="nucleotide sequence ID" value="NZ_CACRSK010000007.1"/>
</dbReference>
<evidence type="ECO:0000256" key="9">
    <source>
        <dbReference type="HAMAP-Rule" id="MF_01471"/>
    </source>
</evidence>
<keyword evidence="3 9" id="KW-0540">Nuclease</keyword>
<evidence type="ECO:0000256" key="7">
    <source>
        <dbReference type="ARBA" id="ARBA00022842"/>
    </source>
</evidence>
<evidence type="ECO:0000256" key="5">
    <source>
        <dbReference type="ARBA" id="ARBA00022759"/>
    </source>
</evidence>
<feature type="binding site" evidence="9">
    <location>
        <position position="8"/>
    </location>
    <ligand>
        <name>Mg(2+)</name>
        <dbReference type="ChEBI" id="CHEBI:18420"/>
        <note>catalytic</note>
    </ligand>
</feature>
<dbReference type="SUPFAM" id="SSF143430">
    <property type="entry name" value="TTP0101/SSO1404-like"/>
    <property type="match status" value="1"/>
</dbReference>
<evidence type="ECO:0000256" key="8">
    <source>
        <dbReference type="ARBA" id="ARBA00023118"/>
    </source>
</evidence>
<comment type="similarity">
    <text evidence="2 9">Belongs to the CRISPR-associated endoribonuclease Cas2 protein family.</text>
</comment>
<evidence type="ECO:0000256" key="6">
    <source>
        <dbReference type="ARBA" id="ARBA00022801"/>
    </source>
</evidence>
<dbReference type="EC" id="3.1.-.-" evidence="9"/>
<keyword evidence="4 9" id="KW-0479">Metal-binding</keyword>
<evidence type="ECO:0000256" key="4">
    <source>
        <dbReference type="ARBA" id="ARBA00022723"/>
    </source>
</evidence>
<comment type="function">
    <text evidence="9">CRISPR (clustered regularly interspaced short palindromic repeat), is an adaptive immune system that provides protection against mobile genetic elements (viruses, transposable elements and conjugative plasmids). CRISPR clusters contain sequences complementary to antecedent mobile elements and target invading nucleic acids. CRISPR clusters are transcribed and processed into CRISPR RNA (crRNA). Functions as a ssRNA-specific endoribonuclease. Involved in the integration of spacer DNA into the CRISPR cassette.</text>
</comment>
<accession>A0A6N2TTA6</accession>
<dbReference type="GO" id="GO:0016787">
    <property type="term" value="F:hydrolase activity"/>
    <property type="evidence" value="ECO:0007669"/>
    <property type="project" value="UniProtKB-KW"/>
</dbReference>
<dbReference type="Gene3D" id="3.30.70.240">
    <property type="match status" value="1"/>
</dbReference>
<evidence type="ECO:0000256" key="1">
    <source>
        <dbReference type="ARBA" id="ARBA00001946"/>
    </source>
</evidence>
<keyword evidence="7 9" id="KW-0460">Magnesium</keyword>